<dbReference type="AlphaFoldDB" id="A0A9D4U8L2"/>
<evidence type="ECO:0000313" key="3">
    <source>
        <dbReference type="Proteomes" id="UP000886520"/>
    </source>
</evidence>
<feature type="region of interest" description="Disordered" evidence="1">
    <location>
        <begin position="1"/>
        <end position="44"/>
    </location>
</feature>
<gene>
    <name evidence="2" type="ORF">GOP47_0023088</name>
</gene>
<dbReference type="Proteomes" id="UP000886520">
    <property type="component" value="Chromosome 22"/>
</dbReference>
<proteinExistence type="predicted"/>
<evidence type="ECO:0000313" key="2">
    <source>
        <dbReference type="EMBL" id="KAI5062549.1"/>
    </source>
</evidence>
<name>A0A9D4U8L2_ADICA</name>
<reference evidence="2" key="1">
    <citation type="submission" date="2021-01" db="EMBL/GenBank/DDBJ databases">
        <title>Adiantum capillus-veneris genome.</title>
        <authorList>
            <person name="Fang Y."/>
            <person name="Liao Q."/>
        </authorList>
    </citation>
    <scope>NUCLEOTIDE SEQUENCE</scope>
    <source>
        <strain evidence="2">H3</strain>
        <tissue evidence="2">Leaf</tissue>
    </source>
</reference>
<evidence type="ECO:0000256" key="1">
    <source>
        <dbReference type="SAM" id="MobiDB-lite"/>
    </source>
</evidence>
<keyword evidence="3" id="KW-1185">Reference proteome</keyword>
<dbReference type="EMBL" id="JABFUD020000022">
    <property type="protein sequence ID" value="KAI5062549.1"/>
    <property type="molecule type" value="Genomic_DNA"/>
</dbReference>
<protein>
    <submittedName>
        <fullName evidence="2">Uncharacterized protein</fullName>
    </submittedName>
</protein>
<sequence length="127" mass="14552">MPSLTPLRAPRLQPPGWLRERERERERERRDPPQATSTAQPNQHLLEWGEKVESIVAFEKKNGLVYLVCRRGDDIIYASACIVELVKEYGCCCVVGYGDALFEVGANCVLKPRQLPQEKRKESKEIL</sequence>
<feature type="compositionally biased region" description="Basic and acidic residues" evidence="1">
    <location>
        <begin position="18"/>
        <end position="32"/>
    </location>
</feature>
<accession>A0A9D4U8L2</accession>
<comment type="caution">
    <text evidence="2">The sequence shown here is derived from an EMBL/GenBank/DDBJ whole genome shotgun (WGS) entry which is preliminary data.</text>
</comment>
<organism evidence="2 3">
    <name type="scientific">Adiantum capillus-veneris</name>
    <name type="common">Maidenhair fern</name>
    <dbReference type="NCBI Taxonomy" id="13818"/>
    <lineage>
        <taxon>Eukaryota</taxon>
        <taxon>Viridiplantae</taxon>
        <taxon>Streptophyta</taxon>
        <taxon>Embryophyta</taxon>
        <taxon>Tracheophyta</taxon>
        <taxon>Polypodiopsida</taxon>
        <taxon>Polypodiidae</taxon>
        <taxon>Polypodiales</taxon>
        <taxon>Pteridineae</taxon>
        <taxon>Pteridaceae</taxon>
        <taxon>Vittarioideae</taxon>
        <taxon>Adiantum</taxon>
    </lineage>
</organism>
<feature type="compositionally biased region" description="Polar residues" evidence="1">
    <location>
        <begin position="34"/>
        <end position="43"/>
    </location>
</feature>